<evidence type="ECO:0008006" key="10">
    <source>
        <dbReference type="Google" id="ProtNLM"/>
    </source>
</evidence>
<dbReference type="SUPFAM" id="SSF57850">
    <property type="entry name" value="RING/U-box"/>
    <property type="match status" value="1"/>
</dbReference>
<evidence type="ECO:0000256" key="1">
    <source>
        <dbReference type="ARBA" id="ARBA00022703"/>
    </source>
</evidence>
<dbReference type="Gene3D" id="3.10.20.10">
    <property type="match status" value="1"/>
</dbReference>
<keyword evidence="9" id="KW-1185">Reference proteome</keyword>
<name>A0A8W8MIV4_MAGGI</name>
<keyword evidence="1 5" id="KW-0053">Apoptosis</keyword>
<feature type="domain" description="RING-type" evidence="6">
    <location>
        <begin position="268"/>
        <end position="306"/>
    </location>
</feature>
<dbReference type="InterPro" id="IPR013083">
    <property type="entry name" value="Znf_RING/FYVE/PHD"/>
</dbReference>
<dbReference type="Pfam" id="PF02017">
    <property type="entry name" value="CIDE-N"/>
    <property type="match status" value="1"/>
</dbReference>
<dbReference type="EnsemblMetazoa" id="G3332.1">
    <property type="protein sequence ID" value="G3332.1:cds"/>
    <property type="gene ID" value="G3332"/>
</dbReference>
<evidence type="ECO:0000259" key="6">
    <source>
        <dbReference type="PROSITE" id="PS50089"/>
    </source>
</evidence>
<evidence type="ECO:0000256" key="3">
    <source>
        <dbReference type="ARBA" id="ARBA00022833"/>
    </source>
</evidence>
<keyword evidence="2 4" id="KW-0479">Metal-binding</keyword>
<organism evidence="8 9">
    <name type="scientific">Magallana gigas</name>
    <name type="common">Pacific oyster</name>
    <name type="synonym">Crassostrea gigas</name>
    <dbReference type="NCBI Taxonomy" id="29159"/>
    <lineage>
        <taxon>Eukaryota</taxon>
        <taxon>Metazoa</taxon>
        <taxon>Spiralia</taxon>
        <taxon>Lophotrochozoa</taxon>
        <taxon>Mollusca</taxon>
        <taxon>Bivalvia</taxon>
        <taxon>Autobranchia</taxon>
        <taxon>Pteriomorphia</taxon>
        <taxon>Ostreida</taxon>
        <taxon>Ostreoidea</taxon>
        <taxon>Ostreidae</taxon>
        <taxon>Magallana</taxon>
    </lineage>
</organism>
<keyword evidence="2 4" id="KW-0863">Zinc-finger</keyword>
<dbReference type="InterPro" id="IPR001841">
    <property type="entry name" value="Znf_RING"/>
</dbReference>
<evidence type="ECO:0000256" key="4">
    <source>
        <dbReference type="PROSITE-ProRule" id="PRU00175"/>
    </source>
</evidence>
<dbReference type="GO" id="GO:0008270">
    <property type="term" value="F:zinc ion binding"/>
    <property type="evidence" value="ECO:0007669"/>
    <property type="project" value="UniProtKB-KW"/>
</dbReference>
<dbReference type="Proteomes" id="UP000005408">
    <property type="component" value="Unassembled WGS sequence"/>
</dbReference>
<evidence type="ECO:0000313" key="9">
    <source>
        <dbReference type="Proteomes" id="UP000005408"/>
    </source>
</evidence>
<proteinExistence type="predicted"/>
<accession>A0A8W8MIV4</accession>
<dbReference type="SUPFAM" id="SSF54277">
    <property type="entry name" value="CAD &amp; PB1 domains"/>
    <property type="match status" value="1"/>
</dbReference>
<sequence length="317" mass="35356">MASDPPCPQKPYKVWNFDKTEGRIIAASKLEELQLKAKTKFDISTNIKLVLEDGCIIDDEEAFQMLQGSISEVFCLKEGESLSFAGPSSQSSPSAGNTSHLLHLVQRIRNKQTSIRSPRGGGTRIMEMRLNSTYDDLLEIGKSTFFPNGVSHLGIVEEYNHEVGDFCGKAITAQAENFTLENYVLNLKMTTKPRLYLLSKKKVQEQEEESNESWELPDIPEIISNHPTLEEPDIPAIPDHLLTEQASGDMAQAIASPVTIRMPQMPTCTVCTERFSDTFFIPCGHIACTVCAAELEERGQQCHICRGIFTSTSKLYF</sequence>
<evidence type="ECO:0000256" key="5">
    <source>
        <dbReference type="PROSITE-ProRule" id="PRU00447"/>
    </source>
</evidence>
<dbReference type="PROSITE" id="PS51135">
    <property type="entry name" value="CIDE_N"/>
    <property type="match status" value="1"/>
</dbReference>
<dbReference type="PROSITE" id="PS50089">
    <property type="entry name" value="ZF_RING_2"/>
    <property type="match status" value="1"/>
</dbReference>
<dbReference type="PANTHER" id="PTHR12306:SF15">
    <property type="entry name" value="DNAATION FACTOR-RELATED PROTEIN 1, ISOFORM B-RELATED"/>
    <property type="match status" value="1"/>
</dbReference>
<dbReference type="SMART" id="SM00184">
    <property type="entry name" value="RING"/>
    <property type="match status" value="1"/>
</dbReference>
<dbReference type="AlphaFoldDB" id="A0A8W8MIV4"/>
<dbReference type="InterPro" id="IPR003508">
    <property type="entry name" value="CIDE-N_dom"/>
</dbReference>
<dbReference type="SMART" id="SM00266">
    <property type="entry name" value="CAD"/>
    <property type="match status" value="1"/>
</dbReference>
<reference evidence="8" key="1">
    <citation type="submission" date="2022-08" db="UniProtKB">
        <authorList>
            <consortium name="EnsemblMetazoa"/>
        </authorList>
    </citation>
    <scope>IDENTIFICATION</scope>
    <source>
        <strain evidence="8">05x7-T-G4-1.051#20</strain>
    </source>
</reference>
<dbReference type="GO" id="GO:0042981">
    <property type="term" value="P:regulation of apoptotic process"/>
    <property type="evidence" value="ECO:0007669"/>
    <property type="project" value="TreeGrafter"/>
</dbReference>
<evidence type="ECO:0000313" key="8">
    <source>
        <dbReference type="EnsemblMetazoa" id="G3332.1:cds"/>
    </source>
</evidence>
<dbReference type="GO" id="GO:0006915">
    <property type="term" value="P:apoptotic process"/>
    <property type="evidence" value="ECO:0007669"/>
    <property type="project" value="UniProtKB-UniRule"/>
</dbReference>
<keyword evidence="3" id="KW-0862">Zinc</keyword>
<feature type="domain" description="CIDE-N" evidence="7">
    <location>
        <begin position="8"/>
        <end position="83"/>
    </location>
</feature>
<evidence type="ECO:0000259" key="7">
    <source>
        <dbReference type="PROSITE" id="PS51135"/>
    </source>
</evidence>
<dbReference type="PANTHER" id="PTHR12306">
    <property type="entry name" value="CELL DEATH ACTIVATOR CIDE"/>
    <property type="match status" value="1"/>
</dbReference>
<dbReference type="Pfam" id="PF13920">
    <property type="entry name" value="zf-C3HC4_3"/>
    <property type="match status" value="1"/>
</dbReference>
<protein>
    <recommendedName>
        <fullName evidence="10">RING-type domain-containing protein</fullName>
    </recommendedName>
</protein>
<dbReference type="Gene3D" id="3.30.40.10">
    <property type="entry name" value="Zinc/RING finger domain, C3HC4 (zinc finger)"/>
    <property type="match status" value="1"/>
</dbReference>
<evidence type="ECO:0000256" key="2">
    <source>
        <dbReference type="ARBA" id="ARBA00022771"/>
    </source>
</evidence>